<sequence>MEDPSGRHRFREFLATHMHKHKRPSPAPDEMLRTSDAGSPSSLPDYGVVLMEGSLKKRLAKMPVMHERYCVATWDHVDEHKYIMLRSYKNRKAYDAHPEKPSSVHILKRISSWDGKTGFHRYQHAFIMEMSDRKLYQCIAPCASDKNKWLELMANPVAFINRGRGKRIGSDGDVERRRRSGSAFSADARKPRAYTDVSASESKFTNSRDENEHPAQDQLFRATMDASIDSPGLQIRDTNEPVDWGLYGEKNELASSKFDMHDDAKPVLLEEELLDAREEAKTLDSDNFLFEETGASRFGTVIVKNTSVGNDEDDGEFVDEEFLAREAQKENEKKKKRWAQKLESNRDLYAEMAAARLAGMRKDARHPKKRSDRRYDRPSICHEDMEIHDDIQSMVEDGEAESVAEVEELNQRRSSTHSRHRLNSNKNSSLGSETASIVNGEYAQSKHEENEEEEEYTLPTVGVPNQLTTAEVTETESTEVEIPVVESEEAEELRQLKKKHRAERRAKKRLMKEKEEEERIAREAAELARAHREEQRAREEAKAREEQEKRMKQERRVMKEKLKREKSKQRQAEAELHKLVVLKQEEEERRERECKEKKEKRKMSKKKKYTSPTERIHGKEERKVERGVEVASTAKHAEPEVSRALVVVDKSVDTEAAQESLEAPEPTPVSGSSSTASRVQAENPVVLNSSATSAVPVSYLPSVVPPTATAAPDHSTPSPPAMFAPLYQISPPPFAPSYPPGHLSMPAYGLAATFGAFPPFYVAPYSYGGPLGVQPGLMRSNVGYVTGLSAMHSFGPAAGPAPSPSSQDSAEPMIGPQLPHFDARAAVSSAGNSAPSLERSSLGKSPLLNLPELPDVIEF</sequence>
<name>A0ACC0VPT5_9STRA</name>
<organism evidence="1 2">
    <name type="scientific">Peronosclerospora sorghi</name>
    <dbReference type="NCBI Taxonomy" id="230839"/>
    <lineage>
        <taxon>Eukaryota</taxon>
        <taxon>Sar</taxon>
        <taxon>Stramenopiles</taxon>
        <taxon>Oomycota</taxon>
        <taxon>Peronosporomycetes</taxon>
        <taxon>Peronosporales</taxon>
        <taxon>Peronosporaceae</taxon>
        <taxon>Peronosclerospora</taxon>
    </lineage>
</organism>
<evidence type="ECO:0000313" key="1">
    <source>
        <dbReference type="EMBL" id="KAI9908474.1"/>
    </source>
</evidence>
<protein>
    <submittedName>
        <fullName evidence="1">Uncharacterized protein</fullName>
    </submittedName>
</protein>
<dbReference type="EMBL" id="CM047587">
    <property type="protein sequence ID" value="KAI9908474.1"/>
    <property type="molecule type" value="Genomic_DNA"/>
</dbReference>
<evidence type="ECO:0000313" key="2">
    <source>
        <dbReference type="Proteomes" id="UP001163321"/>
    </source>
</evidence>
<accession>A0ACC0VPT5</accession>
<gene>
    <name evidence="1" type="ORF">PsorP6_016144</name>
</gene>
<keyword evidence="2" id="KW-1185">Reference proteome</keyword>
<reference evidence="1 2" key="1">
    <citation type="journal article" date="2022" name="bioRxiv">
        <title>The genome of the oomycete Peronosclerospora sorghi, a cosmopolitan pathogen of maize and sorghum, is inflated with dispersed pseudogenes.</title>
        <authorList>
            <person name="Fletcher K."/>
            <person name="Martin F."/>
            <person name="Isakeit T."/>
            <person name="Cavanaugh K."/>
            <person name="Magill C."/>
            <person name="Michelmore R."/>
        </authorList>
    </citation>
    <scope>NUCLEOTIDE SEQUENCE [LARGE SCALE GENOMIC DNA]</scope>
    <source>
        <strain evidence="1">P6</strain>
    </source>
</reference>
<comment type="caution">
    <text evidence="1">The sequence shown here is derived from an EMBL/GenBank/DDBJ whole genome shotgun (WGS) entry which is preliminary data.</text>
</comment>
<dbReference type="Proteomes" id="UP001163321">
    <property type="component" value="Chromosome 8"/>
</dbReference>
<proteinExistence type="predicted"/>